<gene>
    <name evidence="5" type="ORF">BcellWH2_03382</name>
</gene>
<dbReference type="Pfam" id="PF12081">
    <property type="entry name" value="GldM_1st"/>
    <property type="match status" value="1"/>
</dbReference>
<feature type="domain" description="Gliding motility-associated protein GldM second immunoglobulin-like" evidence="4">
    <location>
        <begin position="321"/>
        <end position="404"/>
    </location>
</feature>
<dbReference type="InterPro" id="IPR048405">
    <property type="entry name" value="GldM_Ig-like-1"/>
</dbReference>
<evidence type="ECO:0000313" key="6">
    <source>
        <dbReference type="Proteomes" id="UP000061809"/>
    </source>
</evidence>
<feature type="domain" description="Gliding motility-associated protein GldM C-terminal" evidence="1">
    <location>
        <begin position="407"/>
        <end position="523"/>
    </location>
</feature>
<evidence type="ECO:0000259" key="4">
    <source>
        <dbReference type="Pfam" id="PF21602"/>
    </source>
</evidence>
<dbReference type="AlphaFoldDB" id="A0A0P0G9A4"/>
<protein>
    <recommendedName>
        <fullName evidence="7">Gliding motility protein GldM</fullName>
    </recommendedName>
</protein>
<evidence type="ECO:0000259" key="2">
    <source>
        <dbReference type="Pfam" id="PF12081"/>
    </source>
</evidence>
<dbReference type="RefSeq" id="WP_026367232.1">
    <property type="nucleotide sequence ID" value="NZ_CP012801.1"/>
</dbReference>
<dbReference type="EMBL" id="CP012801">
    <property type="protein sequence ID" value="ALJ60615.1"/>
    <property type="molecule type" value="Genomic_DNA"/>
</dbReference>
<evidence type="ECO:0000259" key="3">
    <source>
        <dbReference type="Pfam" id="PF21601"/>
    </source>
</evidence>
<dbReference type="Pfam" id="PF21601">
    <property type="entry name" value="GldM_2nd"/>
    <property type="match status" value="1"/>
</dbReference>
<evidence type="ECO:0000313" key="5">
    <source>
        <dbReference type="EMBL" id="ALJ60615.1"/>
    </source>
</evidence>
<evidence type="ECO:0000259" key="1">
    <source>
        <dbReference type="Pfam" id="PF12080"/>
    </source>
</evidence>
<dbReference type="Pfam" id="PF21602">
    <property type="entry name" value="GldM_3rd"/>
    <property type="match status" value="1"/>
</dbReference>
<accession>A0A0P0G9A4</accession>
<dbReference type="PATRIC" id="fig|246787.4.peg.3501"/>
<dbReference type="NCBIfam" id="TIGR03517">
    <property type="entry name" value="GldM_gliding"/>
    <property type="match status" value="1"/>
</dbReference>
<organism evidence="5 6">
    <name type="scientific">Bacteroides cellulosilyticus</name>
    <dbReference type="NCBI Taxonomy" id="246787"/>
    <lineage>
        <taxon>Bacteria</taxon>
        <taxon>Pseudomonadati</taxon>
        <taxon>Bacteroidota</taxon>
        <taxon>Bacteroidia</taxon>
        <taxon>Bacteroidales</taxon>
        <taxon>Bacteroidaceae</taxon>
        <taxon>Bacteroides</taxon>
    </lineage>
</organism>
<dbReference type="InterPro" id="IPR022719">
    <property type="entry name" value="Motility-assoc_prot_GldM_C"/>
</dbReference>
<dbReference type="Pfam" id="PF12080">
    <property type="entry name" value="GldM_4th"/>
    <property type="match status" value="1"/>
</dbReference>
<sequence>MSLNTNPDSPRQKMINLMYIVLMAMLALNVSSDVLNGFSLVDESLSRTTANSTVQNQSLYDGLAGANERNPEKIGPWFEKAVRVKNMSDSLYTYVDELKLRIVKEADGKNGDVANISNKEDLEAASFVMLAPGSGQGKALFNRINQYRENILTLVTDPIQQKIIRDNLGTEVPRKASAAGKNWQEYIFENTPVAAAVTLLTKLQSDVRYAEGEVLHLLTQNTDVQDVRVNQLQAYVIPTSQNVVRGGTYSARVILAAVDSTQRPSIYIAGEKQPDNAEGWFETVCNRTGEFFLDGYLELAQGNGEVLRREFSQKYTVVEPTATVSATMMNVLYAGYDNPISISVPGVPGGQVQASIVNGNGTLNRAGNGYIAHPTTIGKDVVIRVTASVGGRTQSMGDYTYRVRQLPDPSPFIEYTEDGTPKRYRGGRGLSKAILMNTPGIVAAIDDGLLNINFRVLGFETVFFDNMGNAVPEVSSGASFSTRQKDMFRRLSRGKRFYISRVRAVGPDGVERLLPTTLEVIVN</sequence>
<dbReference type="InterPro" id="IPR048406">
    <property type="entry name" value="GldM_Ig-like-2"/>
</dbReference>
<reference evidence="5 6" key="1">
    <citation type="journal article" date="2015" name="Science">
        <title>Genetic determinants of in vivo fitness and diet responsiveness in multiple human gut Bacteroides.</title>
        <authorList>
            <person name="Wu M."/>
            <person name="McNulty N.P."/>
            <person name="Rodionov D.A."/>
            <person name="Khoroshkin M.S."/>
            <person name="Griffin N.W."/>
            <person name="Cheng J."/>
            <person name="Latreille P."/>
            <person name="Kerstetter R.A."/>
            <person name="Terrapon N."/>
            <person name="Henrissat B."/>
            <person name="Osterman A.L."/>
            <person name="Gordon J.I."/>
        </authorList>
    </citation>
    <scope>NUCLEOTIDE SEQUENCE [LARGE SCALE GENOMIC DNA]</scope>
    <source>
        <strain evidence="5 6">WH2</strain>
    </source>
</reference>
<proteinExistence type="predicted"/>
<feature type="domain" description="Gliding motility-associated protein GldM N-terminal" evidence="2">
    <location>
        <begin position="33"/>
        <end position="220"/>
    </location>
</feature>
<dbReference type="InterPro" id="IPR022720">
    <property type="entry name" value="Motility-assoc_prot_GldM_N"/>
</dbReference>
<dbReference type="KEGG" id="bcel:BcellWH2_03382"/>
<dbReference type="Proteomes" id="UP000061809">
    <property type="component" value="Chromosome"/>
</dbReference>
<feature type="domain" description="Gliding motility-associated protein GldM first immunoglobulin-like" evidence="3">
    <location>
        <begin position="224"/>
        <end position="319"/>
    </location>
</feature>
<name>A0A0P0G9A4_9BACE</name>
<dbReference type="InterPro" id="IPR019859">
    <property type="entry name" value="Motility-assoc_prot_GldM"/>
</dbReference>
<evidence type="ECO:0008006" key="7">
    <source>
        <dbReference type="Google" id="ProtNLM"/>
    </source>
</evidence>